<accession>A0AAV9Q6A8</accession>
<dbReference type="AlphaFoldDB" id="A0AAV9Q6A8"/>
<sequence length="121" mass="13562">MSSTKGTWDTGEQIRDHKLACSIINLHGTEDAVFDDTNLDLLKRFTDDLSLGNRDGLLGEHGWIDESGSRPGEQAVRKNRSLSGLLIARYGTHEPALDDRDWELLSEWFGKGMPVGEHVER</sequence>
<evidence type="ECO:0000313" key="2">
    <source>
        <dbReference type="Proteomes" id="UP001345827"/>
    </source>
</evidence>
<organism evidence="1 2">
    <name type="scientific">Vermiconidia calcicola</name>
    <dbReference type="NCBI Taxonomy" id="1690605"/>
    <lineage>
        <taxon>Eukaryota</taxon>
        <taxon>Fungi</taxon>
        <taxon>Dikarya</taxon>
        <taxon>Ascomycota</taxon>
        <taxon>Pezizomycotina</taxon>
        <taxon>Dothideomycetes</taxon>
        <taxon>Dothideomycetidae</taxon>
        <taxon>Mycosphaerellales</taxon>
        <taxon>Extremaceae</taxon>
        <taxon>Vermiconidia</taxon>
    </lineage>
</organism>
<keyword evidence="2" id="KW-1185">Reference proteome</keyword>
<comment type="caution">
    <text evidence="1">The sequence shown here is derived from an EMBL/GenBank/DDBJ whole genome shotgun (WGS) entry which is preliminary data.</text>
</comment>
<evidence type="ECO:0000313" key="1">
    <source>
        <dbReference type="EMBL" id="KAK5536730.1"/>
    </source>
</evidence>
<dbReference type="Proteomes" id="UP001345827">
    <property type="component" value="Unassembled WGS sequence"/>
</dbReference>
<gene>
    <name evidence="1" type="ORF">LTR25_005404</name>
</gene>
<protein>
    <submittedName>
        <fullName evidence="1">Uncharacterized protein</fullName>
    </submittedName>
</protein>
<dbReference type="EMBL" id="JAXLQG010000008">
    <property type="protein sequence ID" value="KAK5536730.1"/>
    <property type="molecule type" value="Genomic_DNA"/>
</dbReference>
<name>A0AAV9Q6A8_9PEZI</name>
<reference evidence="1 2" key="1">
    <citation type="submission" date="2023-06" db="EMBL/GenBank/DDBJ databases">
        <title>Black Yeasts Isolated from many extreme environments.</title>
        <authorList>
            <person name="Coleine C."/>
            <person name="Stajich J.E."/>
            <person name="Selbmann L."/>
        </authorList>
    </citation>
    <scope>NUCLEOTIDE SEQUENCE [LARGE SCALE GENOMIC DNA]</scope>
    <source>
        <strain evidence="1 2">CCFEE 5887</strain>
    </source>
</reference>
<proteinExistence type="predicted"/>